<evidence type="ECO:0000256" key="2">
    <source>
        <dbReference type="SAM" id="MobiDB-lite"/>
    </source>
</evidence>
<feature type="domain" description="HTH OST-type" evidence="3">
    <location>
        <begin position="631"/>
        <end position="709"/>
    </location>
</feature>
<dbReference type="Pfam" id="PF14418">
    <property type="entry name" value="OHA"/>
    <property type="match status" value="1"/>
</dbReference>
<feature type="coiled-coil region" evidence="1">
    <location>
        <begin position="99"/>
        <end position="126"/>
    </location>
</feature>
<dbReference type="InParanoid" id="Q4UAZ9"/>
<evidence type="ECO:0000256" key="1">
    <source>
        <dbReference type="SAM" id="Coils"/>
    </source>
</evidence>
<dbReference type="InterPro" id="IPR025605">
    <property type="entry name" value="OST-HTH/LOTUS_dom"/>
</dbReference>
<reference evidence="4 5" key="1">
    <citation type="journal article" date="2005" name="Science">
        <title>Genome of the host-cell transforming parasite Theileria annulata compared with T. parva.</title>
        <authorList>
            <person name="Pain A."/>
            <person name="Renauld H."/>
            <person name="Berriman M."/>
            <person name="Murphy L."/>
            <person name="Yeats C.A."/>
            <person name="Weir W."/>
            <person name="Kerhornou A."/>
            <person name="Aslett M."/>
            <person name="Bishop R."/>
            <person name="Bouchier C."/>
            <person name="Cochet M."/>
            <person name="Coulson R.M.R."/>
            <person name="Cronin A."/>
            <person name="de Villiers E.P."/>
            <person name="Fraser A."/>
            <person name="Fosker N."/>
            <person name="Gardner M."/>
            <person name="Goble A."/>
            <person name="Griffiths-Jones S."/>
            <person name="Harris D.E."/>
            <person name="Katzer F."/>
            <person name="Larke N."/>
            <person name="Lord A."/>
            <person name="Maser P."/>
            <person name="McKellar S."/>
            <person name="Mooney P."/>
            <person name="Morton F."/>
            <person name="Nene V."/>
            <person name="O'Neil S."/>
            <person name="Price C."/>
            <person name="Quail M.A."/>
            <person name="Rabbinowitsch E."/>
            <person name="Rawlings N.D."/>
            <person name="Rutter S."/>
            <person name="Saunders D."/>
            <person name="Seeger K."/>
            <person name="Shah T."/>
            <person name="Squares R."/>
            <person name="Squares S."/>
            <person name="Tivey A."/>
            <person name="Walker A.R."/>
            <person name="Woodward J."/>
            <person name="Dobbelaere D.A.E."/>
            <person name="Langsley G."/>
            <person name="Rajandream M.A."/>
            <person name="McKeever D."/>
            <person name="Shiels B."/>
            <person name="Tait A."/>
            <person name="Barrell B.G."/>
            <person name="Hall N."/>
        </authorList>
    </citation>
    <scope>NUCLEOTIDE SEQUENCE [LARGE SCALE GENOMIC DNA]</scope>
    <source>
        <strain evidence="5">Ankara</strain>
    </source>
</reference>
<dbReference type="Proteomes" id="UP000001950">
    <property type="component" value="Chromosome 3"/>
</dbReference>
<protein>
    <recommendedName>
        <fullName evidence="3">HTH OST-type domain-containing protein</fullName>
    </recommendedName>
</protein>
<dbReference type="RefSeq" id="XP_955478.1">
    <property type="nucleotide sequence ID" value="XM_950385.1"/>
</dbReference>
<dbReference type="Gene3D" id="3.30.420.610">
    <property type="entry name" value="LOTUS domain-like"/>
    <property type="match status" value="1"/>
</dbReference>
<dbReference type="VEuPathDB" id="PiroplasmaDB:TA18280"/>
<accession>Q4UAZ9</accession>
<organism evidence="4 5">
    <name type="scientific">Theileria annulata</name>
    <dbReference type="NCBI Taxonomy" id="5874"/>
    <lineage>
        <taxon>Eukaryota</taxon>
        <taxon>Sar</taxon>
        <taxon>Alveolata</taxon>
        <taxon>Apicomplexa</taxon>
        <taxon>Aconoidasida</taxon>
        <taxon>Piroplasmida</taxon>
        <taxon>Theileriidae</taxon>
        <taxon>Theileria</taxon>
    </lineage>
</organism>
<gene>
    <name evidence="4" type="ORF">TA18280</name>
</gene>
<keyword evidence="1" id="KW-0175">Coiled coil</keyword>
<name>Q4UAZ9_THEAN</name>
<feature type="region of interest" description="Disordered" evidence="2">
    <location>
        <begin position="1"/>
        <end position="36"/>
    </location>
</feature>
<proteinExistence type="predicted"/>
<feature type="compositionally biased region" description="Basic and acidic residues" evidence="2">
    <location>
        <begin position="178"/>
        <end position="188"/>
    </location>
</feature>
<dbReference type="AlphaFoldDB" id="Q4UAZ9"/>
<keyword evidence="5" id="KW-1185">Reference proteome</keyword>
<dbReference type="KEGG" id="tan:TA18280"/>
<evidence type="ECO:0000313" key="4">
    <source>
        <dbReference type="EMBL" id="CAI76002.1"/>
    </source>
</evidence>
<dbReference type="OrthoDB" id="361803at2759"/>
<dbReference type="PROSITE" id="PS51644">
    <property type="entry name" value="HTH_OST"/>
    <property type="match status" value="1"/>
</dbReference>
<dbReference type="GeneID" id="3865054"/>
<evidence type="ECO:0000259" key="3">
    <source>
        <dbReference type="PROSITE" id="PS51644"/>
    </source>
</evidence>
<sequence>MDPNNLDTQKINTPNNTHNTSNTHNTHNTNNTHGNLSIQKINTHNKFDRENNLEGDNTVNAVEDDDLHLNQLNVSPEIKANNTNVNNDENCKNVPEIKVSNNAVKINTLEENINSLKENTNSLKEIGSDMNNLTLKRVNNIENKSNNVNLTNSTKDNIEKNNNIPETEVSNTEVQETEESKTNVKETEVSSDNNVNGTEKRVELDNVNISKIIKEIIANNRANIIPEARVNSNPNNGIGPFNMTEIFQNTEVKNSIEPDVRYFSKYDTVETTMVTGRLPFDAQITFRKTKTEERIVKFDNRLKNGKRQEIIKSDKIIEKLQQLIVNNVSRRELTDKRELQIKKEGFERRDQYERNDPFEHREQYDSDQMTNEQYIRQQMYYRDDIQQGMIGIPERRGGLSWIRTSNGNLLPQIENTWLKHIITSLQSNKLALMNFFNNLEKCLIESVQFLYKEGIKPYLGDVANQMKRSICDNFWSAAEVAYVSLHCKNTVKLNIELRVKGEMGWVVYLIKEPTNFKGFVDTHSTVNSYDDYYWRQLNLFASSILTNNNDKVKDDKDFNGGRYAFAERLKNEVEAFKNMRLGEVVHLVQLAIYSGIFVYTQRILLPVSACEKTAQELFPKLKKSRYPICTCINEVLKIVSLLVDNRKNGLVLAQLKQQFMLQFNRELNPLSFGYRKLQNLLLSDLFNQNYHLFVPVDSPHRTHIQHSQYPIPSGCKIFKQSKLQFDPLKFPTPLTDYYDQYYNICAKHSKTGNTGYRGKECTCLWKLEYDTLPPVVKDSIKDYLD</sequence>
<feature type="region of interest" description="Disordered" evidence="2">
    <location>
        <begin position="168"/>
        <end position="194"/>
    </location>
</feature>
<dbReference type="InterPro" id="IPR025677">
    <property type="entry name" value="OST-HTH-assoc_dom"/>
</dbReference>
<feature type="compositionally biased region" description="Low complexity" evidence="2">
    <location>
        <begin position="12"/>
        <end position="35"/>
    </location>
</feature>
<dbReference type="EMBL" id="CR940352">
    <property type="protein sequence ID" value="CAI76002.1"/>
    <property type="molecule type" value="Genomic_DNA"/>
</dbReference>
<dbReference type="InterPro" id="IPR041966">
    <property type="entry name" value="LOTUS-like"/>
</dbReference>
<evidence type="ECO:0000313" key="5">
    <source>
        <dbReference type="Proteomes" id="UP000001950"/>
    </source>
</evidence>
<dbReference type="eggNOG" id="ENOG502ST65">
    <property type="taxonomic scope" value="Eukaryota"/>
</dbReference>
<feature type="compositionally biased region" description="Polar residues" evidence="2">
    <location>
        <begin position="1"/>
        <end position="11"/>
    </location>
</feature>